<organism evidence="4 5">
    <name type="scientific">Lactuca sativa</name>
    <name type="common">Garden lettuce</name>
    <dbReference type="NCBI Taxonomy" id="4236"/>
    <lineage>
        <taxon>Eukaryota</taxon>
        <taxon>Viridiplantae</taxon>
        <taxon>Streptophyta</taxon>
        <taxon>Embryophyta</taxon>
        <taxon>Tracheophyta</taxon>
        <taxon>Spermatophyta</taxon>
        <taxon>Magnoliopsida</taxon>
        <taxon>eudicotyledons</taxon>
        <taxon>Gunneridae</taxon>
        <taxon>Pentapetalae</taxon>
        <taxon>asterids</taxon>
        <taxon>campanulids</taxon>
        <taxon>Asterales</taxon>
        <taxon>Asteraceae</taxon>
        <taxon>Cichorioideae</taxon>
        <taxon>Cichorieae</taxon>
        <taxon>Lactucinae</taxon>
        <taxon>Lactuca</taxon>
    </lineage>
</organism>
<protein>
    <submittedName>
        <fullName evidence="4">Uncharacterized protein</fullName>
    </submittedName>
</protein>
<feature type="compositionally biased region" description="Low complexity" evidence="1">
    <location>
        <begin position="369"/>
        <end position="385"/>
    </location>
</feature>
<name>A0A9R1UT77_LACSA</name>
<feature type="compositionally biased region" description="Polar residues" evidence="1">
    <location>
        <begin position="189"/>
        <end position="207"/>
    </location>
</feature>
<feature type="domain" description="LTI65/LTI78 PGEED repeat" evidence="2">
    <location>
        <begin position="250"/>
        <end position="279"/>
    </location>
</feature>
<dbReference type="Pfam" id="PF23403">
    <property type="entry name" value="LTI65_LTI78_N"/>
    <property type="match status" value="1"/>
</dbReference>
<dbReference type="EMBL" id="NBSK02000008">
    <property type="protein sequence ID" value="KAJ0192465.1"/>
    <property type="molecule type" value="Genomic_DNA"/>
</dbReference>
<dbReference type="PANTHER" id="PTHR33836">
    <property type="entry name" value="LOW-TEMPERATURE-INDUCED 65 KDA PROTEIN-RELATED"/>
    <property type="match status" value="1"/>
</dbReference>
<dbReference type="PANTHER" id="PTHR33836:SF7">
    <property type="entry name" value="LOW-TEMPERATURE-INDUCED PROTEIN"/>
    <property type="match status" value="1"/>
</dbReference>
<keyword evidence="5" id="KW-1185">Reference proteome</keyword>
<gene>
    <name evidence="4" type="ORF">LSAT_V11C800418220</name>
</gene>
<feature type="region of interest" description="Disordered" evidence="1">
    <location>
        <begin position="369"/>
        <end position="416"/>
    </location>
</feature>
<accession>A0A9R1UT77</accession>
<dbReference type="InterPro" id="IPR057059">
    <property type="entry name" value="LTI65/LTI78_PGEED"/>
</dbReference>
<feature type="compositionally biased region" description="Polar residues" evidence="1">
    <location>
        <begin position="303"/>
        <end position="331"/>
    </location>
</feature>
<evidence type="ECO:0000313" key="4">
    <source>
        <dbReference type="EMBL" id="KAJ0192465.1"/>
    </source>
</evidence>
<feature type="region of interest" description="Disordered" evidence="1">
    <location>
        <begin position="1"/>
        <end position="244"/>
    </location>
</feature>
<evidence type="ECO:0000313" key="5">
    <source>
        <dbReference type="Proteomes" id="UP000235145"/>
    </source>
</evidence>
<feature type="compositionally biased region" description="Polar residues" evidence="1">
    <location>
        <begin position="218"/>
        <end position="231"/>
    </location>
</feature>
<dbReference type="Gramene" id="rna-gnl|WGS:NBSK|LSAT_8X72960_mrna">
    <property type="protein sequence ID" value="cds-PLY74863.1"/>
    <property type="gene ID" value="gene-LSAT_8X72960"/>
</dbReference>
<reference evidence="4 5" key="1">
    <citation type="journal article" date="2017" name="Nat. Commun.">
        <title>Genome assembly with in vitro proximity ligation data and whole-genome triplication in lettuce.</title>
        <authorList>
            <person name="Reyes-Chin-Wo S."/>
            <person name="Wang Z."/>
            <person name="Yang X."/>
            <person name="Kozik A."/>
            <person name="Arikit S."/>
            <person name="Song C."/>
            <person name="Xia L."/>
            <person name="Froenicke L."/>
            <person name="Lavelle D.O."/>
            <person name="Truco M.J."/>
            <person name="Xia R."/>
            <person name="Zhu S."/>
            <person name="Xu C."/>
            <person name="Xu H."/>
            <person name="Xu X."/>
            <person name="Cox K."/>
            <person name="Korf I."/>
            <person name="Meyers B.C."/>
            <person name="Michelmore R.W."/>
        </authorList>
    </citation>
    <scope>NUCLEOTIDE SEQUENCE [LARGE SCALE GENOMIC DNA]</scope>
    <source>
        <strain evidence="5">cv. Salinas</strain>
        <tissue evidence="4">Seedlings</tissue>
    </source>
</reference>
<comment type="caution">
    <text evidence="4">The sequence shown here is derived from an EMBL/GenBank/DDBJ whole genome shotgun (WGS) entry which is preliminary data.</text>
</comment>
<dbReference type="AlphaFoldDB" id="A0A9R1UT77"/>
<feature type="compositionally biased region" description="Basic and acidic residues" evidence="1">
    <location>
        <begin position="134"/>
        <end position="166"/>
    </location>
</feature>
<proteinExistence type="predicted"/>
<evidence type="ECO:0000259" key="3">
    <source>
        <dbReference type="Pfam" id="PF23403"/>
    </source>
</evidence>
<feature type="compositionally biased region" description="Basic and acidic residues" evidence="1">
    <location>
        <begin position="114"/>
        <end position="126"/>
    </location>
</feature>
<sequence length="416" mass="45770">MAQANDIQRTSNAQSGQQVQNAQHIKSTSKAQTSSTFQQLLQREGSKWSHISTEKLKNNKNQEHDGNHHNKKSSVLAKVKEKAKKLKHSLSIKKHRHENDPPSTSVTCNAITSSEHKGGENAEFHSPRMSKSKHIPDTNKQETRDHPRETHIPITEKHSATSKEEPTCSSNTIKNSHSKNRELTDDANDQVTSTVGAHNDVNNQAATTADAAKENDLPESSSRFSNLTVSTAGKDERSIKEGENMKTWERGVSVKEYLLQKFEPGEDERALSQIITQTISPRRDKVREAMSSFLKTEEHSESTSKVSNSEVNDNDTNPNNLKTTKSLPASVNTESKIASIVQSHSLGSNASKNLNQTFKSTVASYQKNLNSSANNTSSSPKSSSSPLCHGVSSPEYSNARTTRVPPSKNLLGVVEE</sequence>
<feature type="compositionally biased region" description="Basic residues" evidence="1">
    <location>
        <begin position="81"/>
        <end position="96"/>
    </location>
</feature>
<dbReference type="Proteomes" id="UP000235145">
    <property type="component" value="Unassembled WGS sequence"/>
</dbReference>
<evidence type="ECO:0000259" key="2">
    <source>
        <dbReference type="Pfam" id="PF23399"/>
    </source>
</evidence>
<feature type="compositionally biased region" description="Polar residues" evidence="1">
    <location>
        <begin position="1"/>
        <end position="41"/>
    </location>
</feature>
<feature type="compositionally biased region" description="Basic and acidic residues" evidence="1">
    <location>
        <begin position="233"/>
        <end position="244"/>
    </location>
</feature>
<dbReference type="InterPro" id="IPR037491">
    <property type="entry name" value="LTI78/LTI65"/>
</dbReference>
<feature type="domain" description="LTI65/LTI78 N-terminal" evidence="3">
    <location>
        <begin position="68"/>
        <end position="100"/>
    </location>
</feature>
<dbReference type="OrthoDB" id="670168at2759"/>
<feature type="compositionally biased region" description="Basic and acidic residues" evidence="1">
    <location>
        <begin position="44"/>
        <end position="68"/>
    </location>
</feature>
<dbReference type="Pfam" id="PF23399">
    <property type="entry name" value="LTI65_PGEED"/>
    <property type="match status" value="1"/>
</dbReference>
<dbReference type="InterPro" id="IPR056605">
    <property type="entry name" value="LTI65_LTI78_N"/>
</dbReference>
<feature type="compositionally biased region" description="Polar residues" evidence="1">
    <location>
        <begin position="101"/>
        <end position="113"/>
    </location>
</feature>
<feature type="region of interest" description="Disordered" evidence="1">
    <location>
        <begin position="282"/>
        <end position="331"/>
    </location>
</feature>
<evidence type="ECO:0000256" key="1">
    <source>
        <dbReference type="SAM" id="MobiDB-lite"/>
    </source>
</evidence>
<dbReference type="GO" id="GO:0009737">
    <property type="term" value="P:response to abscisic acid"/>
    <property type="evidence" value="ECO:0007669"/>
    <property type="project" value="InterPro"/>
</dbReference>